<proteinExistence type="predicted"/>
<protein>
    <submittedName>
        <fullName evidence="1">Uncharacterized protein</fullName>
    </submittedName>
</protein>
<accession>A0A177L4Z1</accession>
<dbReference type="Proteomes" id="UP000076935">
    <property type="component" value="Unassembled WGS sequence"/>
</dbReference>
<sequence length="72" mass="8415">MSYKQVTFRCVDKSGVLDPIEETFHLDELGWLPGQSIAATNRFCEAALERWISINELDVLDRDLYKITYFLE</sequence>
<reference evidence="1 2" key="1">
    <citation type="submission" date="2016-01" db="EMBL/GenBank/DDBJ databases">
        <title>Investigation of taxonomic status of Bacillus aminovorans.</title>
        <authorList>
            <person name="Verma A."/>
            <person name="Pal Y."/>
            <person name="Krishnamurthi S."/>
        </authorList>
    </citation>
    <scope>NUCLEOTIDE SEQUENCE [LARGE SCALE GENOMIC DNA]</scope>
    <source>
        <strain evidence="1 2">DSM 1314</strain>
    </source>
</reference>
<dbReference type="RefSeq" id="WP_063966143.1">
    <property type="nucleotide sequence ID" value="NZ_JBCNAN010000063.1"/>
</dbReference>
<evidence type="ECO:0000313" key="1">
    <source>
        <dbReference type="EMBL" id="OAH60377.1"/>
    </source>
</evidence>
<organism evidence="1 2">
    <name type="scientific">Domibacillus aminovorans</name>
    <dbReference type="NCBI Taxonomy" id="29332"/>
    <lineage>
        <taxon>Bacteria</taxon>
        <taxon>Bacillati</taxon>
        <taxon>Bacillota</taxon>
        <taxon>Bacilli</taxon>
        <taxon>Bacillales</taxon>
        <taxon>Bacillaceae</taxon>
        <taxon>Domibacillus</taxon>
    </lineage>
</organism>
<name>A0A177L4Z1_9BACI</name>
<dbReference type="AlphaFoldDB" id="A0A177L4Z1"/>
<dbReference type="EMBL" id="LQWY01000039">
    <property type="protein sequence ID" value="OAH60377.1"/>
    <property type="molecule type" value="Genomic_DNA"/>
</dbReference>
<evidence type="ECO:0000313" key="2">
    <source>
        <dbReference type="Proteomes" id="UP000076935"/>
    </source>
</evidence>
<keyword evidence="2" id="KW-1185">Reference proteome</keyword>
<gene>
    <name evidence="1" type="ORF">AWH49_16755</name>
</gene>
<comment type="caution">
    <text evidence="1">The sequence shown here is derived from an EMBL/GenBank/DDBJ whole genome shotgun (WGS) entry which is preliminary data.</text>
</comment>